<dbReference type="Pfam" id="PF11273">
    <property type="entry name" value="DUF3073"/>
    <property type="match status" value="1"/>
</dbReference>
<evidence type="ECO:0000256" key="1">
    <source>
        <dbReference type="SAM" id="MobiDB-lite"/>
    </source>
</evidence>
<gene>
    <name evidence="2" type="ORF">QQX02_05235</name>
</gene>
<dbReference type="Proteomes" id="UP001172708">
    <property type="component" value="Unassembled WGS sequence"/>
</dbReference>
<sequence>MGRGRQKAKDAKIARQLKYSNHGLDLRDLERELISGSPEPAPPTAPEPDEAEDPYDQWADDDER</sequence>
<reference evidence="2" key="1">
    <citation type="submission" date="2023-06" db="EMBL/GenBank/DDBJ databases">
        <title>Egi l300058.</title>
        <authorList>
            <person name="Gao L."/>
            <person name="Fang B.-Z."/>
            <person name="Li W.-J."/>
        </authorList>
    </citation>
    <scope>NUCLEOTIDE SEQUENCE</scope>
    <source>
        <strain evidence="2">EGI L300058</strain>
    </source>
</reference>
<name>A0ABT8GFW8_9MICO</name>
<dbReference type="EMBL" id="JAUHQA010000001">
    <property type="protein sequence ID" value="MDN4480323.1"/>
    <property type="molecule type" value="Genomic_DNA"/>
</dbReference>
<accession>A0ABT8GFW8</accession>
<protein>
    <submittedName>
        <fullName evidence="2">DUF3073 family protein</fullName>
    </submittedName>
</protein>
<keyword evidence="3" id="KW-1185">Reference proteome</keyword>
<evidence type="ECO:0000313" key="3">
    <source>
        <dbReference type="Proteomes" id="UP001172708"/>
    </source>
</evidence>
<dbReference type="InterPro" id="IPR021426">
    <property type="entry name" value="DUF3073"/>
</dbReference>
<dbReference type="RefSeq" id="WP_301141690.1">
    <property type="nucleotide sequence ID" value="NZ_JAUHQA010000001.1"/>
</dbReference>
<feature type="region of interest" description="Disordered" evidence="1">
    <location>
        <begin position="31"/>
        <end position="64"/>
    </location>
</feature>
<evidence type="ECO:0000313" key="2">
    <source>
        <dbReference type="EMBL" id="MDN4480323.1"/>
    </source>
</evidence>
<organism evidence="2 3">
    <name type="scientific">Demequina muriae</name>
    <dbReference type="NCBI Taxonomy" id="3051664"/>
    <lineage>
        <taxon>Bacteria</taxon>
        <taxon>Bacillati</taxon>
        <taxon>Actinomycetota</taxon>
        <taxon>Actinomycetes</taxon>
        <taxon>Micrococcales</taxon>
        <taxon>Demequinaceae</taxon>
        <taxon>Demequina</taxon>
    </lineage>
</organism>
<comment type="caution">
    <text evidence="2">The sequence shown here is derived from an EMBL/GenBank/DDBJ whole genome shotgun (WGS) entry which is preliminary data.</text>
</comment>
<proteinExistence type="predicted"/>
<feature type="compositionally biased region" description="Acidic residues" evidence="1">
    <location>
        <begin position="47"/>
        <end position="64"/>
    </location>
</feature>